<dbReference type="GO" id="GO:0045892">
    <property type="term" value="P:negative regulation of DNA-templated transcription"/>
    <property type="evidence" value="ECO:0007669"/>
    <property type="project" value="InterPro"/>
</dbReference>
<comment type="similarity">
    <text evidence="1">Belongs to the BlaI transcriptional regulatory family.</text>
</comment>
<keyword evidence="2" id="KW-0805">Transcription regulation</keyword>
<dbReference type="GO" id="GO:0003677">
    <property type="term" value="F:DNA binding"/>
    <property type="evidence" value="ECO:0007669"/>
    <property type="project" value="UniProtKB-KW"/>
</dbReference>
<dbReference type="InterPro" id="IPR036388">
    <property type="entry name" value="WH-like_DNA-bd_sf"/>
</dbReference>
<keyword evidence="3" id="KW-0238">DNA-binding</keyword>
<evidence type="ECO:0000256" key="3">
    <source>
        <dbReference type="ARBA" id="ARBA00023125"/>
    </source>
</evidence>
<dbReference type="AlphaFoldDB" id="A0A174J7A8"/>
<evidence type="ECO:0000313" key="7">
    <source>
        <dbReference type="Proteomes" id="UP000095651"/>
    </source>
</evidence>
<dbReference type="InterPro" id="IPR005650">
    <property type="entry name" value="BlaI_family"/>
</dbReference>
<gene>
    <name evidence="5" type="primary">blaI_6</name>
    <name evidence="6" type="ORF">DXC39_12465</name>
    <name evidence="5" type="ORF">ERS852407_04443</name>
</gene>
<keyword evidence="4" id="KW-0804">Transcription</keyword>
<dbReference type="SUPFAM" id="SSF46785">
    <property type="entry name" value="Winged helix' DNA-binding domain"/>
    <property type="match status" value="1"/>
</dbReference>
<dbReference type="Gene3D" id="1.10.4040.10">
    <property type="entry name" value="Penicillinase repressor domain"/>
    <property type="match status" value="1"/>
</dbReference>
<dbReference type="EMBL" id="CYZE01000014">
    <property type="protein sequence ID" value="CUO92979.1"/>
    <property type="molecule type" value="Genomic_DNA"/>
</dbReference>
<evidence type="ECO:0000313" key="5">
    <source>
        <dbReference type="EMBL" id="CUO92979.1"/>
    </source>
</evidence>
<organism evidence="5 7">
    <name type="scientific">Hungatella hathewayi</name>
    <dbReference type="NCBI Taxonomy" id="154046"/>
    <lineage>
        <taxon>Bacteria</taxon>
        <taxon>Bacillati</taxon>
        <taxon>Bacillota</taxon>
        <taxon>Clostridia</taxon>
        <taxon>Lachnospirales</taxon>
        <taxon>Lachnospiraceae</taxon>
        <taxon>Hungatella</taxon>
    </lineage>
</organism>
<evidence type="ECO:0000256" key="1">
    <source>
        <dbReference type="ARBA" id="ARBA00011046"/>
    </source>
</evidence>
<accession>A0A174J7A8</accession>
<evidence type="ECO:0000313" key="8">
    <source>
        <dbReference type="Proteomes" id="UP000261257"/>
    </source>
</evidence>
<reference evidence="6 8" key="2">
    <citation type="submission" date="2018-08" db="EMBL/GenBank/DDBJ databases">
        <title>A genome reference for cultivated species of the human gut microbiota.</title>
        <authorList>
            <person name="Zou Y."/>
            <person name="Xue W."/>
            <person name="Luo G."/>
        </authorList>
    </citation>
    <scope>NUCLEOTIDE SEQUENCE [LARGE SCALE GENOMIC DNA]</scope>
    <source>
        <strain evidence="6 8">TF05-11AC</strain>
    </source>
</reference>
<dbReference type="RefSeq" id="WP_055658454.1">
    <property type="nucleotide sequence ID" value="NZ_CABIXC010000014.1"/>
</dbReference>
<dbReference type="Proteomes" id="UP000261257">
    <property type="component" value="Unassembled WGS sequence"/>
</dbReference>
<dbReference type="InterPro" id="IPR036390">
    <property type="entry name" value="WH_DNA-bd_sf"/>
</dbReference>
<evidence type="ECO:0000313" key="6">
    <source>
        <dbReference type="EMBL" id="RGM04645.1"/>
    </source>
</evidence>
<reference evidence="5 7" key="1">
    <citation type="submission" date="2015-09" db="EMBL/GenBank/DDBJ databases">
        <authorList>
            <consortium name="Pathogen Informatics"/>
        </authorList>
    </citation>
    <scope>NUCLEOTIDE SEQUENCE [LARGE SCALE GENOMIC DNA]</scope>
    <source>
        <strain evidence="5 7">2789STDY5608850</strain>
    </source>
</reference>
<name>A0A174J7A8_9FIRM</name>
<evidence type="ECO:0000256" key="4">
    <source>
        <dbReference type="ARBA" id="ARBA00023163"/>
    </source>
</evidence>
<protein>
    <submittedName>
        <fullName evidence="5 6">CopY family transcriptional regulator</fullName>
    </submittedName>
</protein>
<dbReference type="Gene3D" id="1.10.10.10">
    <property type="entry name" value="Winged helix-like DNA-binding domain superfamily/Winged helix DNA-binding domain"/>
    <property type="match status" value="1"/>
</dbReference>
<dbReference type="Pfam" id="PF03965">
    <property type="entry name" value="Penicillinase_R"/>
    <property type="match status" value="1"/>
</dbReference>
<dbReference type="PIRSF" id="PIRSF019455">
    <property type="entry name" value="CopR_AtkY"/>
    <property type="match status" value="1"/>
</dbReference>
<dbReference type="EMBL" id="QSSQ01000009">
    <property type="protein sequence ID" value="RGM04645.1"/>
    <property type="molecule type" value="Genomic_DNA"/>
</dbReference>
<proteinExistence type="inferred from homology"/>
<dbReference type="Proteomes" id="UP000095651">
    <property type="component" value="Unassembled WGS sequence"/>
</dbReference>
<evidence type="ECO:0000256" key="2">
    <source>
        <dbReference type="ARBA" id="ARBA00023015"/>
    </source>
</evidence>
<sequence length="126" mass="14406">MLQQVSDFELELMKIIWENGGTALYAEIVEKLDSKGMSTTKNTIISLLLRLIEKGFLKTNKIGRRNRYTALVSEAEYQASQTETFLDKIYEGDAKGLISTLIQKELISADDYEELKNHWRGGDNKE</sequence>